<keyword evidence="3" id="KW-0926">Vacuole</keyword>
<dbReference type="Gene3D" id="2.120.10.30">
    <property type="entry name" value="TolB, C-terminal domain"/>
    <property type="match status" value="2"/>
</dbReference>
<protein>
    <recommendedName>
        <fullName evidence="5">Strictosidine synthase conserved region domain-containing protein</fullName>
    </recommendedName>
</protein>
<feature type="non-terminal residue" evidence="6">
    <location>
        <position position="1"/>
    </location>
</feature>
<dbReference type="PANTHER" id="PTHR10426:SF86">
    <property type="entry name" value="PROTEIN STRICTOSIDINE SYNTHASE-LIKE 10-LIKE"/>
    <property type="match status" value="1"/>
</dbReference>
<gene>
    <name evidence="6" type="ORF">CICLE_v10033887mg</name>
</gene>
<feature type="domain" description="Strictosidine synthase conserved region" evidence="5">
    <location>
        <begin position="74"/>
        <end position="158"/>
    </location>
</feature>
<evidence type="ECO:0000313" key="6">
    <source>
        <dbReference type="EMBL" id="ESR49939.1"/>
    </source>
</evidence>
<dbReference type="KEGG" id="cic:CICLE_v10033887mg"/>
<keyword evidence="7" id="KW-1185">Reference proteome</keyword>
<dbReference type="EMBL" id="KI536726">
    <property type="protein sequence ID" value="ESR49939.1"/>
    <property type="molecule type" value="Genomic_DNA"/>
</dbReference>
<accession>V4VC66</accession>
<comment type="similarity">
    <text evidence="2">Belongs to the strictosidine synthase family.</text>
</comment>
<dbReference type="Gramene" id="ESR49939">
    <property type="protein sequence ID" value="ESR49939"/>
    <property type="gene ID" value="CICLE_v10033887mg"/>
</dbReference>
<dbReference type="GO" id="GO:0005773">
    <property type="term" value="C:vacuole"/>
    <property type="evidence" value="ECO:0007669"/>
    <property type="project" value="UniProtKB-SubCell"/>
</dbReference>
<dbReference type="AlphaFoldDB" id="V4VC66"/>
<evidence type="ECO:0000256" key="3">
    <source>
        <dbReference type="ARBA" id="ARBA00022554"/>
    </source>
</evidence>
<dbReference type="InterPro" id="IPR011042">
    <property type="entry name" value="6-blade_b-propeller_TolB-like"/>
</dbReference>
<dbReference type="Pfam" id="PF03088">
    <property type="entry name" value="Str_synth"/>
    <property type="match status" value="1"/>
</dbReference>
<dbReference type="eggNOG" id="KOG1520">
    <property type="taxonomic scope" value="Eukaryota"/>
</dbReference>
<evidence type="ECO:0000259" key="5">
    <source>
        <dbReference type="Pfam" id="PF03088"/>
    </source>
</evidence>
<dbReference type="InParanoid" id="V4VC66"/>
<dbReference type="PANTHER" id="PTHR10426">
    <property type="entry name" value="STRICTOSIDINE SYNTHASE-RELATED"/>
    <property type="match status" value="1"/>
</dbReference>
<dbReference type="GO" id="GO:0016787">
    <property type="term" value="F:hydrolase activity"/>
    <property type="evidence" value="ECO:0007669"/>
    <property type="project" value="TreeGrafter"/>
</dbReference>
<evidence type="ECO:0000256" key="2">
    <source>
        <dbReference type="ARBA" id="ARBA00009191"/>
    </source>
</evidence>
<keyword evidence="4" id="KW-0325">Glycoprotein</keyword>
<evidence type="ECO:0000256" key="4">
    <source>
        <dbReference type="ARBA" id="ARBA00023180"/>
    </source>
</evidence>
<comment type="subcellular location">
    <subcellularLocation>
        <location evidence="1">Vacuole</location>
    </subcellularLocation>
</comment>
<name>V4VC66_CITCL</name>
<dbReference type="GO" id="GO:0012505">
    <property type="term" value="C:endomembrane system"/>
    <property type="evidence" value="ECO:0007669"/>
    <property type="project" value="TreeGrafter"/>
</dbReference>
<dbReference type="InterPro" id="IPR018119">
    <property type="entry name" value="Strictosidine_synth_cons-reg"/>
</dbReference>
<evidence type="ECO:0000256" key="1">
    <source>
        <dbReference type="ARBA" id="ARBA00004116"/>
    </source>
</evidence>
<dbReference type="STRING" id="85681.V4VC66"/>
<sequence>RNGNHHLELQLPPGVVGPESLAFDCNGEGSYAGVSDEPLPMCIKFNRVTCDLYIADAYFGLMLNLFLLYKCFGIDTTTGAVYLIDSSMYFQRRQYSMLIDSGDRSGRLLRYDTCSKVLTVLQRGLAFPNGVTLNKDKSFLPVAESNSMKILKFWIQGERVTFSPQPFAQLSKFPGLAKLKNMMDICLQGLQCSLSLL</sequence>
<proteinExistence type="inferred from homology"/>
<organism evidence="6 7">
    <name type="scientific">Citrus clementina</name>
    <name type="common">Clementine</name>
    <name type="synonym">Citrus deliciosa x Citrus sinensis</name>
    <dbReference type="NCBI Taxonomy" id="85681"/>
    <lineage>
        <taxon>Eukaryota</taxon>
        <taxon>Viridiplantae</taxon>
        <taxon>Streptophyta</taxon>
        <taxon>Embryophyta</taxon>
        <taxon>Tracheophyta</taxon>
        <taxon>Spermatophyta</taxon>
        <taxon>Magnoliopsida</taxon>
        <taxon>eudicotyledons</taxon>
        <taxon>Gunneridae</taxon>
        <taxon>Pentapetalae</taxon>
        <taxon>rosids</taxon>
        <taxon>malvids</taxon>
        <taxon>Sapindales</taxon>
        <taxon>Rutaceae</taxon>
        <taxon>Aurantioideae</taxon>
        <taxon>Citrus</taxon>
    </lineage>
</organism>
<evidence type="ECO:0000313" key="7">
    <source>
        <dbReference type="Proteomes" id="UP000030687"/>
    </source>
</evidence>
<dbReference type="SUPFAM" id="SSF63829">
    <property type="entry name" value="Calcium-dependent phosphotriesterase"/>
    <property type="match status" value="1"/>
</dbReference>
<reference evidence="6 7" key="1">
    <citation type="submission" date="2013-10" db="EMBL/GenBank/DDBJ databases">
        <authorList>
            <consortium name="International Citrus Genome Consortium"/>
            <person name="Jenkins J."/>
            <person name="Schmutz J."/>
            <person name="Prochnik S."/>
            <person name="Rokhsar D."/>
            <person name="Gmitter F."/>
            <person name="Ollitrault P."/>
            <person name="Machado M."/>
            <person name="Talon M."/>
            <person name="Wincker P."/>
            <person name="Jaillon O."/>
            <person name="Morgante M."/>
        </authorList>
    </citation>
    <scope>NUCLEOTIDE SEQUENCE</scope>
    <source>
        <strain evidence="7">cv. Clemenules</strain>
    </source>
</reference>
<dbReference type="Proteomes" id="UP000030687">
    <property type="component" value="Unassembled WGS sequence"/>
</dbReference>